<reference evidence="1 2" key="1">
    <citation type="submission" date="2017-03" db="EMBL/GenBank/DDBJ databases">
        <authorList>
            <person name="Afonso C.L."/>
            <person name="Miller P.J."/>
            <person name="Scott M.A."/>
            <person name="Spackman E."/>
            <person name="Goraichik I."/>
            <person name="Dimitrov K.M."/>
            <person name="Suarez D.L."/>
            <person name="Swayne D.E."/>
        </authorList>
    </citation>
    <scope>NUCLEOTIDE SEQUENCE [LARGE SCALE GENOMIC DNA]</scope>
    <source>
        <strain evidence="1 2">CECT 8625</strain>
    </source>
</reference>
<accession>A0A1X7ABS1</accession>
<organism evidence="1 2">
    <name type="scientific">Roseivivax jejudonensis</name>
    <dbReference type="NCBI Taxonomy" id="1529041"/>
    <lineage>
        <taxon>Bacteria</taxon>
        <taxon>Pseudomonadati</taxon>
        <taxon>Pseudomonadota</taxon>
        <taxon>Alphaproteobacteria</taxon>
        <taxon>Rhodobacterales</taxon>
        <taxon>Roseobacteraceae</taxon>
        <taxon>Roseivivax</taxon>
    </lineage>
</organism>
<dbReference type="EMBL" id="FWFK01000011">
    <property type="protein sequence ID" value="SLN74848.1"/>
    <property type="molecule type" value="Genomic_DNA"/>
</dbReference>
<dbReference type="InterPro" id="IPR011856">
    <property type="entry name" value="tRNA_endonuc-like_dom_sf"/>
</dbReference>
<dbReference type="RefSeq" id="WP_200813352.1">
    <property type="nucleotide sequence ID" value="NZ_FWFK01000011.1"/>
</dbReference>
<name>A0A1X7ABS1_9RHOB</name>
<dbReference type="Gene3D" id="3.40.1350.10">
    <property type="match status" value="1"/>
</dbReference>
<keyword evidence="2" id="KW-1185">Reference proteome</keyword>
<sequence length="112" mass="12537">MPRWAAKADANQGEIVAELRARGVTVLYLHRVGMGCPDIACGYKSRNFFFEIKDGNKPPSARRLTDMESLWHVEWNGQVDVIHSAEEALAIMQEDTARDYNAQVEEWSGGGV</sequence>
<evidence type="ECO:0000313" key="2">
    <source>
        <dbReference type="Proteomes" id="UP000193570"/>
    </source>
</evidence>
<dbReference type="GO" id="GO:0003676">
    <property type="term" value="F:nucleic acid binding"/>
    <property type="evidence" value="ECO:0007669"/>
    <property type="project" value="InterPro"/>
</dbReference>
<proteinExistence type="predicted"/>
<gene>
    <name evidence="1" type="ORF">ROJ8625_04112</name>
</gene>
<evidence type="ECO:0008006" key="3">
    <source>
        <dbReference type="Google" id="ProtNLM"/>
    </source>
</evidence>
<dbReference type="AlphaFoldDB" id="A0A1X7ABS1"/>
<protein>
    <recommendedName>
        <fullName evidence="3">VRR-NUC domain protein</fullName>
    </recommendedName>
</protein>
<dbReference type="Proteomes" id="UP000193570">
    <property type="component" value="Unassembled WGS sequence"/>
</dbReference>
<evidence type="ECO:0000313" key="1">
    <source>
        <dbReference type="EMBL" id="SLN74848.1"/>
    </source>
</evidence>